<dbReference type="EMBL" id="QEAP01000001">
    <property type="protein sequence ID" value="TPX78635.1"/>
    <property type="molecule type" value="Genomic_DNA"/>
</dbReference>
<comment type="caution">
    <text evidence="3">The sequence shown here is derived from an EMBL/GenBank/DDBJ whole genome shotgun (WGS) entry which is preliminary data.</text>
</comment>
<reference evidence="3 4" key="1">
    <citation type="journal article" date="2019" name="Sci. Rep.">
        <title>Comparative genomics of chytrid fungi reveal insights into the obligate biotrophic and pathogenic lifestyle of Synchytrium endobioticum.</title>
        <authorList>
            <person name="van de Vossenberg B.T.L.H."/>
            <person name="Warris S."/>
            <person name="Nguyen H.D.T."/>
            <person name="van Gent-Pelzer M.P.E."/>
            <person name="Joly D.L."/>
            <person name="van de Geest H.C."/>
            <person name="Bonants P.J.M."/>
            <person name="Smith D.S."/>
            <person name="Levesque C.A."/>
            <person name="van der Lee T.A.J."/>
        </authorList>
    </citation>
    <scope>NUCLEOTIDE SEQUENCE [LARGE SCALE GENOMIC DNA]</scope>
    <source>
        <strain evidence="3 4">CBS 675.73</strain>
    </source>
</reference>
<dbReference type="Gene3D" id="1.10.150.50">
    <property type="entry name" value="Transcription Factor, Ets-1"/>
    <property type="match status" value="1"/>
</dbReference>
<feature type="region of interest" description="Disordered" evidence="1">
    <location>
        <begin position="558"/>
        <end position="590"/>
    </location>
</feature>
<feature type="region of interest" description="Disordered" evidence="1">
    <location>
        <begin position="476"/>
        <end position="520"/>
    </location>
</feature>
<dbReference type="Pfam" id="PF00339">
    <property type="entry name" value="Arrestin_N"/>
    <property type="match status" value="1"/>
</dbReference>
<feature type="region of interest" description="Disordered" evidence="1">
    <location>
        <begin position="383"/>
        <end position="444"/>
    </location>
</feature>
<dbReference type="InterPro" id="IPR011021">
    <property type="entry name" value="Arrestin-like_N"/>
</dbReference>
<feature type="compositionally biased region" description="Polar residues" evidence="1">
    <location>
        <begin position="414"/>
        <end position="430"/>
    </location>
</feature>
<dbReference type="InterPro" id="IPR014752">
    <property type="entry name" value="Arrestin-like_C"/>
</dbReference>
<feature type="compositionally biased region" description="Low complexity" evidence="1">
    <location>
        <begin position="476"/>
        <end position="497"/>
    </location>
</feature>
<feature type="compositionally biased region" description="Polar residues" evidence="1">
    <location>
        <begin position="390"/>
        <end position="403"/>
    </location>
</feature>
<dbReference type="Pfam" id="PF07647">
    <property type="entry name" value="SAM_2"/>
    <property type="match status" value="1"/>
</dbReference>
<keyword evidence="4" id="KW-1185">Reference proteome</keyword>
<evidence type="ECO:0000313" key="4">
    <source>
        <dbReference type="Proteomes" id="UP000320333"/>
    </source>
</evidence>
<dbReference type="AlphaFoldDB" id="A0A507FTE1"/>
<feature type="region of interest" description="Disordered" evidence="1">
    <location>
        <begin position="335"/>
        <end position="360"/>
    </location>
</feature>
<accession>A0A507FTE1</accession>
<protein>
    <recommendedName>
        <fullName evidence="2">SAM domain-containing protein</fullName>
    </recommendedName>
</protein>
<dbReference type="PROSITE" id="PS50105">
    <property type="entry name" value="SAM_DOMAIN"/>
    <property type="match status" value="1"/>
</dbReference>
<gene>
    <name evidence="3" type="ORF">CcCBS67573_g00077</name>
</gene>
<evidence type="ECO:0000256" key="1">
    <source>
        <dbReference type="SAM" id="MobiDB-lite"/>
    </source>
</evidence>
<feature type="region of interest" description="Disordered" evidence="1">
    <location>
        <begin position="621"/>
        <end position="640"/>
    </location>
</feature>
<dbReference type="Proteomes" id="UP000320333">
    <property type="component" value="Unassembled WGS sequence"/>
</dbReference>
<evidence type="ECO:0000313" key="3">
    <source>
        <dbReference type="EMBL" id="TPX78635.1"/>
    </source>
</evidence>
<sequence>MATLIKSDYLLSFQAVGRGVNLRESDNGIVVDAGWDCESSISGAVMLRIGKPLKSVKLVGEFRGFAETRWETMTKLASKPEGPTYKVTRFGKVFQQIVEVIYDSKHPLSSNENGSFTSLPFKFKLPKKNMPPTFEVNGGSIQYYIKFSMLFQEGMKLLRTNHEFEVPVIVYMPESAKLKMIKSPSQFTQDVLASEDKVGYTLDIPKRVVTVGETLQVNLTITKTPGDAKLRMVYATVRPVVVCHNADGIAGQVTFPRPLSEMTQMFPLVKVEGGEAVGRKLFLLIDPALAQCSFESNIISAKTAFRLQIVLDNSETPNISVEVPIVVIPNLTGAPNLEGSQPGTPQLNASNTSMRSSEDRDQLLRHEHLSFLNALQPAAANSPQMYRDNSIGSNYNPVTSPSGFSRLPEPRIPTHSSVQNSHQPHQSPPENGQYYGQPVLSRNDTMNSFASSRMTDNALYRQDSNNSNFNLYRHNQQQNAAAQMQQQQQQQQQQEQYQRYRSGNAHPTNSPQLSMSPKQYPQLVSPSIASTVGSGKISSIQDDLNSFLNELDIETPAYTPMPYDKLQSQQPELEKRAPPPTARVPPRASSFAEQPYAPQVDYSALSMPTPPQNHAHPDWDAQSMRTSQSGGVDTHSIVSGPTGGVEEWTVAVVGDWLTKIGASPEVVKSFAEQEIDGSILVTLSADDLKSELGVSALGIRRKIVLAIERLRV</sequence>
<dbReference type="OrthoDB" id="73680at2759"/>
<dbReference type="SUPFAM" id="SSF47769">
    <property type="entry name" value="SAM/Pointed domain"/>
    <property type="match status" value="1"/>
</dbReference>
<dbReference type="InterPro" id="IPR001660">
    <property type="entry name" value="SAM"/>
</dbReference>
<feature type="domain" description="SAM" evidence="2">
    <location>
        <begin position="648"/>
        <end position="712"/>
    </location>
</feature>
<dbReference type="Gene3D" id="2.60.40.640">
    <property type="match status" value="1"/>
</dbReference>
<feature type="compositionally biased region" description="Polar residues" evidence="1">
    <location>
        <begin position="499"/>
        <end position="520"/>
    </location>
</feature>
<evidence type="ECO:0000259" key="2">
    <source>
        <dbReference type="PROSITE" id="PS50105"/>
    </source>
</evidence>
<feature type="compositionally biased region" description="Polar residues" evidence="1">
    <location>
        <begin position="338"/>
        <end position="355"/>
    </location>
</feature>
<name>A0A507FTE1_9FUNG</name>
<organism evidence="3 4">
    <name type="scientific">Chytriomyces confervae</name>
    <dbReference type="NCBI Taxonomy" id="246404"/>
    <lineage>
        <taxon>Eukaryota</taxon>
        <taxon>Fungi</taxon>
        <taxon>Fungi incertae sedis</taxon>
        <taxon>Chytridiomycota</taxon>
        <taxon>Chytridiomycota incertae sedis</taxon>
        <taxon>Chytridiomycetes</taxon>
        <taxon>Chytridiales</taxon>
        <taxon>Chytriomycetaceae</taxon>
        <taxon>Chytriomyces</taxon>
    </lineage>
</organism>
<dbReference type="SMART" id="SM00454">
    <property type="entry name" value="SAM"/>
    <property type="match status" value="1"/>
</dbReference>
<dbReference type="InterPro" id="IPR013761">
    <property type="entry name" value="SAM/pointed_sf"/>
</dbReference>
<feature type="compositionally biased region" description="Polar residues" evidence="1">
    <location>
        <begin position="623"/>
        <end position="639"/>
    </location>
</feature>
<proteinExistence type="predicted"/>